<name>K5DAM5_9BACE</name>
<protein>
    <submittedName>
        <fullName evidence="1">Uncharacterized protein</fullName>
    </submittedName>
</protein>
<evidence type="ECO:0000313" key="2">
    <source>
        <dbReference type="Proteomes" id="UP000007995"/>
    </source>
</evidence>
<comment type="caution">
    <text evidence="1">The sequence shown here is derived from an EMBL/GenBank/DDBJ whole genome shotgun (WGS) entry which is preliminary data.</text>
</comment>
<dbReference type="RefSeq" id="WP_007766223.1">
    <property type="nucleotide sequence ID" value="NZ_AKBZ01000002.1"/>
</dbReference>
<gene>
    <name evidence="1" type="ORF">HMPREF1057_03554</name>
</gene>
<dbReference type="AlphaFoldDB" id="K5DAM5"/>
<dbReference type="HOGENOM" id="CLU_074554_0_0_10"/>
<dbReference type="InterPro" id="IPR046788">
    <property type="entry name" value="Methyltransf_35"/>
</dbReference>
<dbReference type="EMBL" id="AGXW01000012">
    <property type="protein sequence ID" value="EKJ90013.1"/>
    <property type="molecule type" value="Genomic_DNA"/>
</dbReference>
<dbReference type="OrthoDB" id="9181262at2"/>
<organism evidence="1 2">
    <name type="scientific">Bacteroides finegoldii CL09T03C10</name>
    <dbReference type="NCBI Taxonomy" id="997888"/>
    <lineage>
        <taxon>Bacteria</taxon>
        <taxon>Pseudomonadati</taxon>
        <taxon>Bacteroidota</taxon>
        <taxon>Bacteroidia</taxon>
        <taxon>Bacteroidales</taxon>
        <taxon>Bacteroidaceae</taxon>
        <taxon>Bacteroides</taxon>
    </lineage>
</organism>
<dbReference type="Pfam" id="PF20553">
    <property type="entry name" value="Methyltransf_35"/>
    <property type="match status" value="1"/>
</dbReference>
<proteinExistence type="predicted"/>
<reference evidence="1 2" key="1">
    <citation type="submission" date="2012-02" db="EMBL/GenBank/DDBJ databases">
        <title>The Genome Sequence of Bacteroides finegoldii CL09T03C10.</title>
        <authorList>
            <consortium name="The Broad Institute Genome Sequencing Platform"/>
            <person name="Earl A."/>
            <person name="Ward D."/>
            <person name="Feldgarden M."/>
            <person name="Gevers D."/>
            <person name="Zitomersky N.L."/>
            <person name="Coyne M.J."/>
            <person name="Comstock L.E."/>
            <person name="Young S.K."/>
            <person name="Zeng Q."/>
            <person name="Gargeya S."/>
            <person name="Fitzgerald M."/>
            <person name="Haas B."/>
            <person name="Abouelleil A."/>
            <person name="Alvarado L."/>
            <person name="Arachchi H.M."/>
            <person name="Berlin A."/>
            <person name="Chapman S.B."/>
            <person name="Gearin G."/>
            <person name="Goldberg J."/>
            <person name="Griggs A."/>
            <person name="Gujja S."/>
            <person name="Hansen M."/>
            <person name="Heiman D."/>
            <person name="Howarth C."/>
            <person name="Larimer J."/>
            <person name="Lui A."/>
            <person name="MacDonald P.J.P."/>
            <person name="McCowen C."/>
            <person name="Montmayeur A."/>
            <person name="Murphy C."/>
            <person name="Neiman D."/>
            <person name="Pearson M."/>
            <person name="Priest M."/>
            <person name="Roberts A."/>
            <person name="Saif S."/>
            <person name="Shea T."/>
            <person name="Sisk P."/>
            <person name="Stolte C."/>
            <person name="Sykes S."/>
            <person name="Wortman J."/>
            <person name="Nusbaum C."/>
            <person name="Birren B."/>
        </authorList>
    </citation>
    <scope>NUCLEOTIDE SEQUENCE [LARGE SCALE GENOMIC DNA]</scope>
    <source>
        <strain evidence="1 2">CL09T03C10</strain>
    </source>
</reference>
<accession>K5DAM5</accession>
<dbReference type="Proteomes" id="UP000007995">
    <property type="component" value="Unassembled WGS sequence"/>
</dbReference>
<sequence>MKSPTVLNYEIRPCKFAERRMLLASFARIIGVFKQQYQYVGFGGLSFTDFKLFHRELHINTMYSIEGEYCKPKLEFNKPYSCISILHGHSSDMLSSIDLSKPSIIWLDYDNVLSMDIFTDLELVLHAIPRGSIYIMSCNRQLRKDKETPYSNDELRDLYGSLVPFDIQENCCTDANSSYTIKKMIDNHCNKILRDRNKLGENLMYKSLYNIKYSEYRGARMFTCGGIVLNKNDQDLNLNLEDFDYISTVHPYEIDIPNLTYREASHLNQILDVPDKECDIVQKGIVSSEDVSKYKKIYRFIPNFYDVRI</sequence>
<evidence type="ECO:0000313" key="1">
    <source>
        <dbReference type="EMBL" id="EKJ90013.1"/>
    </source>
</evidence>